<name>A0ABR1EQ23_NECAM</name>
<evidence type="ECO:0000313" key="3">
    <source>
        <dbReference type="Proteomes" id="UP001303046"/>
    </source>
</evidence>
<evidence type="ECO:0000256" key="1">
    <source>
        <dbReference type="SAM" id="MobiDB-lite"/>
    </source>
</evidence>
<organism evidence="2 3">
    <name type="scientific">Necator americanus</name>
    <name type="common">Human hookworm</name>
    <dbReference type="NCBI Taxonomy" id="51031"/>
    <lineage>
        <taxon>Eukaryota</taxon>
        <taxon>Metazoa</taxon>
        <taxon>Ecdysozoa</taxon>
        <taxon>Nematoda</taxon>
        <taxon>Chromadorea</taxon>
        <taxon>Rhabditida</taxon>
        <taxon>Rhabditina</taxon>
        <taxon>Rhabditomorpha</taxon>
        <taxon>Strongyloidea</taxon>
        <taxon>Ancylostomatidae</taxon>
        <taxon>Bunostominae</taxon>
        <taxon>Necator</taxon>
    </lineage>
</organism>
<keyword evidence="3" id="KW-1185">Reference proteome</keyword>
<sequence length="101" mass="11982">MLGATRFKQVKEGIQSSLLRHPPKKRDASAYAEENKIRLAGNVIRLRERQSLDQSSKRLDTMRHQTHCSKTIYLFTKSFKEKYDALRVPREKRYYCTCMRS</sequence>
<accession>A0ABR1EQ23</accession>
<gene>
    <name evidence="2" type="primary">Necator_chrX.g25076</name>
    <name evidence="2" type="ORF">RB195_024910</name>
</gene>
<dbReference type="EMBL" id="JAVFWL010000006">
    <property type="protein sequence ID" value="KAK6764759.1"/>
    <property type="molecule type" value="Genomic_DNA"/>
</dbReference>
<proteinExistence type="predicted"/>
<evidence type="ECO:0000313" key="2">
    <source>
        <dbReference type="EMBL" id="KAK6764759.1"/>
    </source>
</evidence>
<comment type="caution">
    <text evidence="2">The sequence shown here is derived from an EMBL/GenBank/DDBJ whole genome shotgun (WGS) entry which is preliminary data.</text>
</comment>
<reference evidence="2 3" key="1">
    <citation type="submission" date="2023-08" db="EMBL/GenBank/DDBJ databases">
        <title>A Necator americanus chromosomal reference genome.</title>
        <authorList>
            <person name="Ilik V."/>
            <person name="Petrzelkova K.J."/>
            <person name="Pardy F."/>
            <person name="Fuh T."/>
            <person name="Niatou-Singa F.S."/>
            <person name="Gouil Q."/>
            <person name="Baker L."/>
            <person name="Ritchie M.E."/>
            <person name="Jex A.R."/>
            <person name="Gazzola D."/>
            <person name="Li H."/>
            <person name="Toshio Fujiwara R."/>
            <person name="Zhan B."/>
            <person name="Aroian R.V."/>
            <person name="Pafco B."/>
            <person name="Schwarz E.M."/>
        </authorList>
    </citation>
    <scope>NUCLEOTIDE SEQUENCE [LARGE SCALE GENOMIC DNA]</scope>
    <source>
        <strain evidence="2 3">Aroian</strain>
        <tissue evidence="2">Whole animal</tissue>
    </source>
</reference>
<dbReference type="Proteomes" id="UP001303046">
    <property type="component" value="Unassembled WGS sequence"/>
</dbReference>
<feature type="region of interest" description="Disordered" evidence="1">
    <location>
        <begin position="13"/>
        <end position="32"/>
    </location>
</feature>
<protein>
    <submittedName>
        <fullName evidence="2">Uncharacterized protein</fullName>
    </submittedName>
</protein>